<dbReference type="Pfam" id="PF16510">
    <property type="entry name" value="P22_portal"/>
    <property type="match status" value="1"/>
</dbReference>
<gene>
    <name evidence="3" type="ORF">PQQ63_15325</name>
</gene>
<keyword evidence="1" id="KW-0175">Coiled coil</keyword>
<comment type="caution">
    <text evidence="3">The sequence shown here is derived from an EMBL/GenBank/DDBJ whole genome shotgun (WGS) entry which is preliminary data.</text>
</comment>
<dbReference type="InterPro" id="IPR032427">
    <property type="entry name" value="P22_portal"/>
</dbReference>
<evidence type="ECO:0000313" key="4">
    <source>
        <dbReference type="Proteomes" id="UP001629432"/>
    </source>
</evidence>
<accession>A0ABW9DVS7</accession>
<dbReference type="Proteomes" id="UP001629432">
    <property type="component" value="Unassembled WGS sequence"/>
</dbReference>
<evidence type="ECO:0000256" key="1">
    <source>
        <dbReference type="SAM" id="Coils"/>
    </source>
</evidence>
<name>A0ABW9DVS7_9BURK</name>
<sequence length="727" mass="80924">MSDIPADPDLKEPKTDDDLLALALKQFGRVVEVESTMRDYMVDDMRFRAGSPDNKYQWPTQVLNQREADAAGQRPCLTINKIPQHVNQVTNDIRQNRPAIKVIPVDDDGDVELAEMLGDLIRHIENRSNADVAYDTAADNSTVAGVGYIQVTTDYVDDNSFDQDIRIKRIRNPFTVYMDPDITSPDGADQKFCFVTEMMAKHEFKAEYPDAQPANWETLGKGDTAQWYDSDSVRVAEWWRVERTAGTLKLWANGATTHDDEDALAKGVLAAEQPIKTRKVMRKQVMFRKICGHQILEETEWAGCYIPIARVVGNEFDIEGKLEVSGLVRNAKDAQRMYNYWASQEVEMLALAPKAPFVGAAGQFDGFEDRWRNANTSNLAYLEYNPVVDTENGQRPFPAPQRVQPPMPSAGIMQAKMGASDDIKSATGQYDASLGAQGNETSGIAIQRRDHQSDVSTFHFVDNLSRAIRFVGQIIVDLIPKIYDTKRIARILGEDGETDMAAIDPSQEQAVQKFHDKETGQEIARIYNPGVGKYDVVVRTGPSYSTKRQEAGEAMQQMTQANPELWHVIGDLLVKNMDWPGAEEMAKRLKATLLPAVVEADTSDIPPQVMSQMKQMKEQLQQMGNALQHATQQLDQATQKNQFDGQKVAIDEYRAVTDRIEALADRIPADQLGMIDAHLVMDVLRSLLPQAPVPPQGMPMGVAPQPMPPQMPPQAASQPMPVGAPSA</sequence>
<protein>
    <submittedName>
        <fullName evidence="3">Portal protein</fullName>
    </submittedName>
</protein>
<evidence type="ECO:0000313" key="3">
    <source>
        <dbReference type="EMBL" id="MFM0638072.1"/>
    </source>
</evidence>
<reference evidence="3 4" key="1">
    <citation type="journal article" date="2024" name="Chem. Sci.">
        <title>Discovery of megapolipeptins by genome mining of a Burkholderiales bacteria collection.</title>
        <authorList>
            <person name="Paulo B.S."/>
            <person name="Recchia M.J.J."/>
            <person name="Lee S."/>
            <person name="Fergusson C.H."/>
            <person name="Romanowski S.B."/>
            <person name="Hernandez A."/>
            <person name="Krull N."/>
            <person name="Liu D.Y."/>
            <person name="Cavanagh H."/>
            <person name="Bos A."/>
            <person name="Gray C.A."/>
            <person name="Murphy B.T."/>
            <person name="Linington R.G."/>
            <person name="Eustaquio A.S."/>
        </authorList>
    </citation>
    <scope>NUCLEOTIDE SEQUENCE [LARGE SCALE GENOMIC DNA]</scope>
    <source>
        <strain evidence="3 4">RL17-338-BIC-A</strain>
    </source>
</reference>
<proteinExistence type="predicted"/>
<dbReference type="EMBL" id="JAQQCF010000012">
    <property type="protein sequence ID" value="MFM0638072.1"/>
    <property type="molecule type" value="Genomic_DNA"/>
</dbReference>
<organism evidence="3 4">
    <name type="scientific">Paraburkholderia metrosideri</name>
    <dbReference type="NCBI Taxonomy" id="580937"/>
    <lineage>
        <taxon>Bacteria</taxon>
        <taxon>Pseudomonadati</taxon>
        <taxon>Pseudomonadota</taxon>
        <taxon>Betaproteobacteria</taxon>
        <taxon>Burkholderiales</taxon>
        <taxon>Burkholderiaceae</taxon>
        <taxon>Paraburkholderia</taxon>
    </lineage>
</organism>
<evidence type="ECO:0000256" key="2">
    <source>
        <dbReference type="SAM" id="MobiDB-lite"/>
    </source>
</evidence>
<dbReference type="RefSeq" id="WP_408336991.1">
    <property type="nucleotide sequence ID" value="NZ_JAQQCF010000012.1"/>
</dbReference>
<keyword evidence="4" id="KW-1185">Reference proteome</keyword>
<feature type="region of interest" description="Disordered" evidence="2">
    <location>
        <begin position="704"/>
        <end position="727"/>
    </location>
</feature>
<feature type="coiled-coil region" evidence="1">
    <location>
        <begin position="613"/>
        <end position="640"/>
    </location>
</feature>